<name>A0A1I3IFC6_9RHOB</name>
<evidence type="ECO:0000313" key="2">
    <source>
        <dbReference type="EMBL" id="SFI46527.1"/>
    </source>
</evidence>
<dbReference type="PANTHER" id="PTHR36505">
    <property type="entry name" value="BLR1072 PROTEIN"/>
    <property type="match status" value="1"/>
</dbReference>
<proteinExistence type="predicted"/>
<dbReference type="Gene3D" id="2.30.30.240">
    <property type="entry name" value="PRC-barrel domain"/>
    <property type="match status" value="1"/>
</dbReference>
<dbReference type="AlphaFoldDB" id="A0A1I3IFC6"/>
<dbReference type="EMBL" id="FORA01000001">
    <property type="protein sequence ID" value="SFI46527.1"/>
    <property type="molecule type" value="Genomic_DNA"/>
</dbReference>
<accession>A0A1I3IFC6</accession>
<gene>
    <name evidence="2" type="ORF">SAMN04488095_0940</name>
</gene>
<evidence type="ECO:0000313" key="3">
    <source>
        <dbReference type="Proteomes" id="UP000199110"/>
    </source>
</evidence>
<keyword evidence="3" id="KW-1185">Reference proteome</keyword>
<dbReference type="SUPFAM" id="SSF50346">
    <property type="entry name" value="PRC-barrel domain"/>
    <property type="match status" value="1"/>
</dbReference>
<dbReference type="PANTHER" id="PTHR36505:SF1">
    <property type="entry name" value="BLR1072 PROTEIN"/>
    <property type="match status" value="1"/>
</dbReference>
<feature type="domain" description="PRC-barrel" evidence="1">
    <location>
        <begin position="116"/>
        <end position="163"/>
    </location>
</feature>
<reference evidence="2 3" key="1">
    <citation type="submission" date="2016-10" db="EMBL/GenBank/DDBJ databases">
        <authorList>
            <person name="de Groot N.N."/>
        </authorList>
    </citation>
    <scope>NUCLEOTIDE SEQUENCE [LARGE SCALE GENOMIC DNA]</scope>
    <source>
        <strain evidence="2 3">DSM 19073</strain>
    </source>
</reference>
<dbReference type="InterPro" id="IPR011033">
    <property type="entry name" value="PRC_barrel-like_sf"/>
</dbReference>
<dbReference type="STRING" id="390807.SAMN04488095_0940"/>
<dbReference type="InterPro" id="IPR027275">
    <property type="entry name" value="PRC-brl_dom"/>
</dbReference>
<dbReference type="Pfam" id="PF05239">
    <property type="entry name" value="PRC"/>
    <property type="match status" value="1"/>
</dbReference>
<protein>
    <submittedName>
        <fullName evidence="2">PRC-barrel domain-containing protein</fullName>
    </submittedName>
</protein>
<sequence length="195" mass="21490">MGSVAECGAGCLFSENLRNDCGAFTLSRYNLQTKGINMFRIIGTTALTLAMAGPAFADAHAANPSMTEMTEEESAQLIRTRDITGGPIYSVSANYAEESWMGDDYETAYSYDTMGYGDNLEQIGEIEDIVLDRNGQMIGIVAEVGGFLDIGDKHVMLRVDDVRLVPVDDKTYSFVTRMSEEQLEEMPSVNEAWYN</sequence>
<dbReference type="Proteomes" id="UP000199110">
    <property type="component" value="Unassembled WGS sequence"/>
</dbReference>
<evidence type="ECO:0000259" key="1">
    <source>
        <dbReference type="Pfam" id="PF05239"/>
    </source>
</evidence>
<organism evidence="2 3">
    <name type="scientific">Jannaschia pohangensis</name>
    <dbReference type="NCBI Taxonomy" id="390807"/>
    <lineage>
        <taxon>Bacteria</taxon>
        <taxon>Pseudomonadati</taxon>
        <taxon>Pseudomonadota</taxon>
        <taxon>Alphaproteobacteria</taxon>
        <taxon>Rhodobacterales</taxon>
        <taxon>Roseobacteraceae</taxon>
        <taxon>Jannaschia</taxon>
    </lineage>
</organism>